<gene>
    <name evidence="6" type="ORF">AIF45_24200</name>
</gene>
<comment type="subcellular location">
    <subcellularLocation>
        <location evidence="1">Membrane</location>
        <topology evidence="1">Multi-pass membrane protein</topology>
    </subcellularLocation>
</comment>
<evidence type="ECO:0000256" key="1">
    <source>
        <dbReference type="ARBA" id="ARBA00004141"/>
    </source>
</evidence>
<keyword evidence="3 5" id="KW-1133">Transmembrane helix</keyword>
<dbReference type="Proteomes" id="UP000885342">
    <property type="component" value="Unassembled WGS sequence"/>
</dbReference>
<keyword evidence="2 5" id="KW-0812">Transmembrane</keyword>
<evidence type="ECO:0000256" key="5">
    <source>
        <dbReference type="SAM" id="Phobius"/>
    </source>
</evidence>
<name>A0A6C8YH31_SALER</name>
<proteinExistence type="predicted"/>
<dbReference type="EMBL" id="RSKH01000043">
    <property type="protein sequence ID" value="MII82074.1"/>
    <property type="molecule type" value="Genomic_DNA"/>
</dbReference>
<organism evidence="6">
    <name type="scientific">Salmonella enterica subsp. salamae</name>
    <dbReference type="NCBI Taxonomy" id="59202"/>
    <lineage>
        <taxon>Bacteria</taxon>
        <taxon>Pseudomonadati</taxon>
        <taxon>Pseudomonadota</taxon>
        <taxon>Gammaproteobacteria</taxon>
        <taxon>Enterobacterales</taxon>
        <taxon>Enterobacteriaceae</taxon>
        <taxon>Salmonella</taxon>
    </lineage>
</organism>
<protein>
    <submittedName>
        <fullName evidence="6">Aquaporin</fullName>
    </submittedName>
</protein>
<comment type="caution">
    <text evidence="6">The sequence shown here is derived from an EMBL/GenBank/DDBJ whole genome shotgun (WGS) entry which is preliminary data.</text>
</comment>
<evidence type="ECO:0000313" key="6">
    <source>
        <dbReference type="EMBL" id="MII82074.1"/>
    </source>
</evidence>
<accession>A0A6C8YH31</accession>
<keyword evidence="4 5" id="KW-0472">Membrane</keyword>
<evidence type="ECO:0000256" key="2">
    <source>
        <dbReference type="ARBA" id="ARBA00022692"/>
    </source>
</evidence>
<sequence>MFRKLTVECFGTFWLALAGAFPVIGSGFVGVALAFGLTVMAMPF</sequence>
<dbReference type="GO" id="GO:0016020">
    <property type="term" value="C:membrane"/>
    <property type="evidence" value="ECO:0007669"/>
    <property type="project" value="UniProtKB-SubCell"/>
</dbReference>
<dbReference type="InterPro" id="IPR023271">
    <property type="entry name" value="Aquaporin-like"/>
</dbReference>
<dbReference type="SUPFAM" id="SSF81338">
    <property type="entry name" value="Aquaporin-like"/>
    <property type="match status" value="1"/>
</dbReference>
<evidence type="ECO:0000256" key="3">
    <source>
        <dbReference type="ARBA" id="ARBA00022989"/>
    </source>
</evidence>
<dbReference type="AlphaFoldDB" id="A0A6C8YH31"/>
<feature type="non-terminal residue" evidence="6">
    <location>
        <position position="44"/>
    </location>
</feature>
<evidence type="ECO:0000256" key="4">
    <source>
        <dbReference type="ARBA" id="ARBA00023136"/>
    </source>
</evidence>
<feature type="transmembrane region" description="Helical" evidence="5">
    <location>
        <begin position="12"/>
        <end position="42"/>
    </location>
</feature>
<reference evidence="6" key="1">
    <citation type="submission" date="2018-08" db="EMBL/GenBank/DDBJ databases">
        <authorList>
            <consortium name="GenomeTrakr network: Whole genome sequencing for foodborne pathogen traceback"/>
        </authorList>
    </citation>
    <scope>NUCLEOTIDE SEQUENCE [LARGE SCALE GENOMIC DNA]</scope>
    <source>
        <strain evidence="6">FDA00003943</strain>
    </source>
</reference>